<dbReference type="Gene3D" id="3.40.640.10">
    <property type="entry name" value="Type I PLP-dependent aspartate aminotransferase-like (Major domain)"/>
    <property type="match status" value="1"/>
</dbReference>
<dbReference type="RefSeq" id="WP_159974827.1">
    <property type="nucleotide sequence ID" value="NZ_BLIV01000001.1"/>
</dbReference>
<evidence type="ECO:0000256" key="1">
    <source>
        <dbReference type="ARBA" id="ARBA00001933"/>
    </source>
</evidence>
<dbReference type="EMBL" id="BLIV01000001">
    <property type="protein sequence ID" value="GFE48980.1"/>
    <property type="molecule type" value="Genomic_DNA"/>
</dbReference>
<dbReference type="GO" id="GO:0042802">
    <property type="term" value="F:identical protein binding"/>
    <property type="evidence" value="ECO:0007669"/>
    <property type="project" value="TreeGrafter"/>
</dbReference>
<evidence type="ECO:0000313" key="8">
    <source>
        <dbReference type="EMBL" id="GFE48980.1"/>
    </source>
</evidence>
<evidence type="ECO:0000256" key="6">
    <source>
        <dbReference type="ARBA" id="ARBA00022898"/>
    </source>
</evidence>
<dbReference type="Proteomes" id="UP000436522">
    <property type="component" value="Unassembled WGS sequence"/>
</dbReference>
<dbReference type="PANTHER" id="PTHR11879">
    <property type="entry name" value="ASPARTATE AMINOTRANSFERASE"/>
    <property type="match status" value="1"/>
</dbReference>
<dbReference type="CDD" id="cd00609">
    <property type="entry name" value="AAT_like"/>
    <property type="match status" value="1"/>
</dbReference>
<protein>
    <submittedName>
        <fullName evidence="8">Aromatic amino acid aminotransferase</fullName>
    </submittedName>
</protein>
<reference evidence="8 9" key="1">
    <citation type="submission" date="2019-12" db="EMBL/GenBank/DDBJ databases">
        <title>Roseobacter cerasinus sp. nov., isolated from seawater around aquaculture.</title>
        <authorList>
            <person name="Muramatsu S."/>
            <person name="Takabe Y."/>
            <person name="Mori K."/>
            <person name="Takaichi S."/>
            <person name="Hanada S."/>
        </authorList>
    </citation>
    <scope>NUCLEOTIDE SEQUENCE [LARGE SCALE GENOMIC DNA]</scope>
    <source>
        <strain evidence="8 9">AI77</strain>
    </source>
</reference>
<dbReference type="GO" id="GO:0004069">
    <property type="term" value="F:L-aspartate:2-oxoglutarate aminotransferase activity"/>
    <property type="evidence" value="ECO:0007669"/>
    <property type="project" value="TreeGrafter"/>
</dbReference>
<keyword evidence="4 8" id="KW-0032">Aminotransferase</keyword>
<keyword evidence="9" id="KW-1185">Reference proteome</keyword>
<dbReference type="AlphaFoldDB" id="A0A640VNH5"/>
<gene>
    <name evidence="8" type="primary">tyrB</name>
    <name evidence="8" type="ORF">So717_07330</name>
</gene>
<dbReference type="InterPro" id="IPR000796">
    <property type="entry name" value="Asp_trans"/>
</dbReference>
<comment type="similarity">
    <text evidence="2">Belongs to the class-I pyridoxal-phosphate-dependent aminotransferase family.</text>
</comment>
<dbReference type="NCBIfam" id="NF006719">
    <property type="entry name" value="PRK09257.1"/>
    <property type="match status" value="1"/>
</dbReference>
<evidence type="ECO:0000256" key="3">
    <source>
        <dbReference type="ARBA" id="ARBA00011738"/>
    </source>
</evidence>
<name>A0A640VNH5_9RHOB</name>
<dbReference type="Pfam" id="PF00155">
    <property type="entry name" value="Aminotran_1_2"/>
    <property type="match status" value="1"/>
</dbReference>
<comment type="cofactor">
    <cofactor evidence="1">
        <name>pyridoxal 5'-phosphate</name>
        <dbReference type="ChEBI" id="CHEBI:597326"/>
    </cofactor>
</comment>
<sequence>MFETLKTRPADGILVLMQMYKDDPRPTKIDLGVGVYKDATGLTPIMRAVKAAEHQLWEAQDSKVYTGLAGDPAFSDAMIRLVLGDAVARDSVASVATPGGTGAVRQAFELIKMARPEARVFVSDPTWPNHLSILKYLGMEAVSYRYFDEETCGVDFDGMLADIKQAKAGDVVLLHGCCHNPTGANLNLTQWQAVVDALIETGAVPMIDIAYQGFGDGLDEDAAATRLVASSVPECLIAASCSKNFGIYRERTGLLMAISQNTQARKLHQDTLAFLNRQNFSFPPDHGARLVTMILNDDALKADWMAELEEVRGSMLGLREQLARELQRLSGSDRFGFLAQHRGMFSRLGASPEKVVEMRETHGIYMVGDSRMNIAGLNAETVPILAKAIVETGV</sequence>
<dbReference type="GO" id="GO:0030170">
    <property type="term" value="F:pyridoxal phosphate binding"/>
    <property type="evidence" value="ECO:0007669"/>
    <property type="project" value="InterPro"/>
</dbReference>
<keyword evidence="5 8" id="KW-0808">Transferase</keyword>
<dbReference type="GO" id="GO:0033585">
    <property type="term" value="P:L-phenylalanine biosynthetic process from chorismate via phenylpyruvate"/>
    <property type="evidence" value="ECO:0007669"/>
    <property type="project" value="TreeGrafter"/>
</dbReference>
<dbReference type="InterPro" id="IPR015421">
    <property type="entry name" value="PyrdxlP-dep_Trfase_major"/>
</dbReference>
<dbReference type="SUPFAM" id="SSF53383">
    <property type="entry name" value="PLP-dependent transferases"/>
    <property type="match status" value="1"/>
</dbReference>
<keyword evidence="6" id="KW-0663">Pyridoxal phosphate</keyword>
<evidence type="ECO:0000256" key="2">
    <source>
        <dbReference type="ARBA" id="ARBA00007441"/>
    </source>
</evidence>
<dbReference type="InterPro" id="IPR015424">
    <property type="entry name" value="PyrdxlP-dep_Trfase"/>
</dbReference>
<evidence type="ECO:0000256" key="4">
    <source>
        <dbReference type="ARBA" id="ARBA00022576"/>
    </source>
</evidence>
<organism evidence="8 9">
    <name type="scientific">Roseobacter cerasinus</name>
    <dbReference type="NCBI Taxonomy" id="2602289"/>
    <lineage>
        <taxon>Bacteria</taxon>
        <taxon>Pseudomonadati</taxon>
        <taxon>Pseudomonadota</taxon>
        <taxon>Alphaproteobacteria</taxon>
        <taxon>Rhodobacterales</taxon>
        <taxon>Roseobacteraceae</taxon>
        <taxon>Roseobacter</taxon>
    </lineage>
</organism>
<comment type="caution">
    <text evidence="8">The sequence shown here is derived from an EMBL/GenBank/DDBJ whole genome shotgun (WGS) entry which is preliminary data.</text>
</comment>
<evidence type="ECO:0000259" key="7">
    <source>
        <dbReference type="Pfam" id="PF00155"/>
    </source>
</evidence>
<dbReference type="GO" id="GO:0004838">
    <property type="term" value="F:L-tyrosine-2-oxoglutarate transaminase activity"/>
    <property type="evidence" value="ECO:0007669"/>
    <property type="project" value="TreeGrafter"/>
</dbReference>
<proteinExistence type="inferred from homology"/>
<dbReference type="PANTHER" id="PTHR11879:SF22">
    <property type="entry name" value="ASPARTATE AMINOTRANSFERASE, MITOCHONDRIAL"/>
    <property type="match status" value="1"/>
</dbReference>
<evidence type="ECO:0000256" key="5">
    <source>
        <dbReference type="ARBA" id="ARBA00022679"/>
    </source>
</evidence>
<dbReference type="OrthoDB" id="9766445at2"/>
<dbReference type="InterPro" id="IPR015422">
    <property type="entry name" value="PyrdxlP-dep_Trfase_small"/>
</dbReference>
<feature type="domain" description="Aminotransferase class I/classII large" evidence="7">
    <location>
        <begin position="27"/>
        <end position="389"/>
    </location>
</feature>
<comment type="subunit">
    <text evidence="3">Homodimer.</text>
</comment>
<evidence type="ECO:0000313" key="9">
    <source>
        <dbReference type="Proteomes" id="UP000436522"/>
    </source>
</evidence>
<dbReference type="PRINTS" id="PR00799">
    <property type="entry name" value="TRANSAMINASE"/>
</dbReference>
<dbReference type="GO" id="GO:0005829">
    <property type="term" value="C:cytosol"/>
    <property type="evidence" value="ECO:0007669"/>
    <property type="project" value="TreeGrafter"/>
</dbReference>
<dbReference type="Gene3D" id="3.90.1150.10">
    <property type="entry name" value="Aspartate Aminotransferase, domain 1"/>
    <property type="match status" value="1"/>
</dbReference>
<accession>A0A640VNH5</accession>
<dbReference type="InterPro" id="IPR004839">
    <property type="entry name" value="Aminotransferase_I/II_large"/>
</dbReference>